<dbReference type="InterPro" id="IPR038614">
    <property type="entry name" value="GK_N_sf"/>
</dbReference>
<proteinExistence type="predicted"/>
<dbReference type="AlphaFoldDB" id="X1DPZ4"/>
<comment type="caution">
    <text evidence="2">The sequence shown here is derived from an EMBL/GenBank/DDBJ whole genome shotgun (WGS) entry which is preliminary data.</text>
</comment>
<evidence type="ECO:0000313" key="2">
    <source>
        <dbReference type="EMBL" id="GAH23031.1"/>
    </source>
</evidence>
<dbReference type="EMBL" id="BART01041083">
    <property type="protein sequence ID" value="GAH23031.1"/>
    <property type="molecule type" value="Genomic_DNA"/>
</dbReference>
<feature type="domain" description="MOFRL-associated" evidence="1">
    <location>
        <begin position="12"/>
        <end position="62"/>
    </location>
</feature>
<gene>
    <name evidence="2" type="ORF">S01H4_66376</name>
</gene>
<name>X1DPZ4_9ZZZZ</name>
<accession>X1DPZ4</accession>
<feature type="non-terminal residue" evidence="2">
    <location>
        <position position="1"/>
    </location>
</feature>
<protein>
    <recommendedName>
        <fullName evidence="1">MOFRL-associated domain-containing protein</fullName>
    </recommendedName>
</protein>
<dbReference type="Gene3D" id="3.40.50.10180">
    <property type="entry name" value="Glycerate kinase, MOFRL-like N-terminal domain"/>
    <property type="match status" value="1"/>
</dbReference>
<dbReference type="SUPFAM" id="SSF82544">
    <property type="entry name" value="GckA/TtuD-like"/>
    <property type="match status" value="1"/>
</dbReference>
<organism evidence="2">
    <name type="scientific">marine sediment metagenome</name>
    <dbReference type="NCBI Taxonomy" id="412755"/>
    <lineage>
        <taxon>unclassified sequences</taxon>
        <taxon>metagenomes</taxon>
        <taxon>ecological metagenomes</taxon>
    </lineage>
</organism>
<dbReference type="InterPro" id="IPR025286">
    <property type="entry name" value="MOFRL_assoc_dom"/>
</dbReference>
<evidence type="ECO:0000259" key="1">
    <source>
        <dbReference type="Pfam" id="PF13660"/>
    </source>
</evidence>
<reference evidence="2" key="1">
    <citation type="journal article" date="2014" name="Front. Microbiol.">
        <title>High frequency of phylogenetically diverse reductive dehalogenase-homologous genes in deep subseafloor sedimentary metagenomes.</title>
        <authorList>
            <person name="Kawai M."/>
            <person name="Futagami T."/>
            <person name="Toyoda A."/>
            <person name="Takaki Y."/>
            <person name="Nishi S."/>
            <person name="Hori S."/>
            <person name="Arai W."/>
            <person name="Tsubouchi T."/>
            <person name="Morono Y."/>
            <person name="Uchiyama I."/>
            <person name="Ito T."/>
            <person name="Fujiyama A."/>
            <person name="Inagaki F."/>
            <person name="Takami H."/>
        </authorList>
    </citation>
    <scope>NUCLEOTIDE SEQUENCE</scope>
    <source>
        <strain evidence="2">Expedition CK06-06</strain>
    </source>
</reference>
<sequence>INRNILRVGSLNYNISEIGDIYVLGAGKAVLQIAEILEELLGDRIKKGIIIEKKLGDMTRGIERIKRFKKIKVYQG</sequence>
<feature type="non-terminal residue" evidence="2">
    <location>
        <position position="76"/>
    </location>
</feature>
<dbReference type="Pfam" id="PF13660">
    <property type="entry name" value="DUF4147"/>
    <property type="match status" value="1"/>
</dbReference>